<name>A0A371G874_MUCPR</name>
<dbReference type="PANTHER" id="PTHR31482:SF11">
    <property type="entry name" value="CYCLIN-LIKE F-BOX"/>
    <property type="match status" value="1"/>
</dbReference>
<evidence type="ECO:0000313" key="1">
    <source>
        <dbReference type="EMBL" id="RDX86744.1"/>
    </source>
</evidence>
<evidence type="ECO:0000313" key="2">
    <source>
        <dbReference type="Proteomes" id="UP000257109"/>
    </source>
</evidence>
<dbReference type="PANTHER" id="PTHR31482">
    <property type="entry name" value="ESTS AU081301(E20138)"/>
    <property type="match status" value="1"/>
</dbReference>
<comment type="caution">
    <text evidence="1">The sequence shown here is derived from an EMBL/GenBank/DDBJ whole genome shotgun (WGS) entry which is preliminary data.</text>
</comment>
<accession>A0A371G874</accession>
<keyword evidence="2" id="KW-1185">Reference proteome</keyword>
<dbReference type="AlphaFoldDB" id="A0A371G874"/>
<dbReference type="STRING" id="157652.A0A371G874"/>
<feature type="non-terminal residue" evidence="1">
    <location>
        <position position="1"/>
    </location>
</feature>
<dbReference type="EMBL" id="QJKJ01006431">
    <property type="protein sequence ID" value="RDX86744.1"/>
    <property type="molecule type" value="Genomic_DNA"/>
</dbReference>
<sequence length="176" mass="20810">MHSKVMYQTGGWRFLGKNIEWDMVRVPVVNSPPYVMHVSDCLDLKPGDHIEIQWRGNTQCPYDWWYAVIGHLDSCNENYCQCHCSDTLIVEFRQYPEISNMRRIRLSRKNYGEQGDQSSGFYGGIRKLHNEDEIETWKKLFPRQVQVHDTWSSLVTLCIKGFKNPFFPICCRKKKV</sequence>
<dbReference type="Proteomes" id="UP000257109">
    <property type="component" value="Unassembled WGS sequence"/>
</dbReference>
<reference evidence="1" key="1">
    <citation type="submission" date="2018-05" db="EMBL/GenBank/DDBJ databases">
        <title>Draft genome of Mucuna pruriens seed.</title>
        <authorList>
            <person name="Nnadi N.E."/>
            <person name="Vos R."/>
            <person name="Hasami M.H."/>
            <person name="Devisetty U.K."/>
            <person name="Aguiy J.C."/>
        </authorList>
    </citation>
    <scope>NUCLEOTIDE SEQUENCE [LARGE SCALE GENOMIC DNA]</scope>
    <source>
        <strain evidence="1">JCA_2017</strain>
    </source>
</reference>
<dbReference type="OrthoDB" id="722566at2759"/>
<gene>
    <name evidence="1" type="ORF">CR513_31884</name>
</gene>
<proteinExistence type="predicted"/>
<organism evidence="1 2">
    <name type="scientific">Mucuna pruriens</name>
    <name type="common">Velvet bean</name>
    <name type="synonym">Dolichos pruriens</name>
    <dbReference type="NCBI Taxonomy" id="157652"/>
    <lineage>
        <taxon>Eukaryota</taxon>
        <taxon>Viridiplantae</taxon>
        <taxon>Streptophyta</taxon>
        <taxon>Embryophyta</taxon>
        <taxon>Tracheophyta</taxon>
        <taxon>Spermatophyta</taxon>
        <taxon>Magnoliopsida</taxon>
        <taxon>eudicotyledons</taxon>
        <taxon>Gunneridae</taxon>
        <taxon>Pentapetalae</taxon>
        <taxon>rosids</taxon>
        <taxon>fabids</taxon>
        <taxon>Fabales</taxon>
        <taxon>Fabaceae</taxon>
        <taxon>Papilionoideae</taxon>
        <taxon>50 kb inversion clade</taxon>
        <taxon>NPAAA clade</taxon>
        <taxon>indigoferoid/millettioid clade</taxon>
        <taxon>Phaseoleae</taxon>
        <taxon>Mucuna</taxon>
    </lineage>
</organism>
<protein>
    <submittedName>
        <fullName evidence="1">F-box protein</fullName>
    </submittedName>
</protein>